<dbReference type="Pfam" id="PF02615">
    <property type="entry name" value="Ldh_2"/>
    <property type="match status" value="1"/>
</dbReference>
<dbReference type="InterPro" id="IPR036111">
    <property type="entry name" value="Mal/L-sulfo/L-lacto_DH-like_sf"/>
</dbReference>
<dbReference type="Gene3D" id="1.10.1530.10">
    <property type="match status" value="1"/>
</dbReference>
<dbReference type="EMBL" id="CP040896">
    <property type="protein sequence ID" value="QDA61062.1"/>
    <property type="molecule type" value="Genomic_DNA"/>
</dbReference>
<dbReference type="KEGG" id="hyj:FHG12_13530"/>
<dbReference type="PANTHER" id="PTHR11091">
    <property type="entry name" value="OXIDOREDUCTASE-RELATED"/>
    <property type="match status" value="1"/>
</dbReference>
<name>A0A5B8A4J0_9BACT</name>
<dbReference type="AlphaFoldDB" id="A0A5B8A4J0"/>
<organism evidence="2 3">
    <name type="scientific">Hymenobacter jejuensis</name>
    <dbReference type="NCBI Taxonomy" id="2502781"/>
    <lineage>
        <taxon>Bacteria</taxon>
        <taxon>Pseudomonadati</taxon>
        <taxon>Bacteroidota</taxon>
        <taxon>Cytophagia</taxon>
        <taxon>Cytophagales</taxon>
        <taxon>Hymenobacteraceae</taxon>
        <taxon>Hymenobacter</taxon>
    </lineage>
</organism>
<dbReference type="SUPFAM" id="SSF89733">
    <property type="entry name" value="L-sulfolactate dehydrogenase-like"/>
    <property type="match status" value="1"/>
</dbReference>
<dbReference type="PANTHER" id="PTHR11091:SF3">
    <property type="entry name" value="2,3-DIKETO-L-GULONATE REDUCTASE"/>
    <property type="match status" value="1"/>
</dbReference>
<dbReference type="GO" id="GO:0047559">
    <property type="term" value="F:3-dehydro-L-gulonate 2-dehydrogenase activity"/>
    <property type="evidence" value="ECO:0007669"/>
    <property type="project" value="UniProtKB-EC"/>
</dbReference>
<evidence type="ECO:0000313" key="3">
    <source>
        <dbReference type="Proteomes" id="UP000305398"/>
    </source>
</evidence>
<dbReference type="InterPro" id="IPR043144">
    <property type="entry name" value="Mal/L-sulf/L-lact_DH-like_ah"/>
</dbReference>
<proteinExistence type="predicted"/>
<dbReference type="Proteomes" id="UP000305398">
    <property type="component" value="Chromosome"/>
</dbReference>
<accession>A0A5B8A4J0</accession>
<dbReference type="EC" id="1.1.1.130" evidence="2"/>
<dbReference type="NCBIfam" id="NF009750">
    <property type="entry name" value="PRK13260.1"/>
    <property type="match status" value="1"/>
</dbReference>
<dbReference type="InterPro" id="IPR003767">
    <property type="entry name" value="Malate/L-lactate_DH-like"/>
</dbReference>
<sequence length="330" mass="35785">MSLRIPYMQLQQELKRVLLSLSFSETKAEHCATVFAQNSRDGVYTHGLNRFPTFVHAIRNGWVQPSADPTCIEQNGALERWDGHLAPGVYSASLCMERAIALAQTHGIGCVALRNTNHWMRGGTYGWQAADAGCIGICFTNTIANVTPWGGTGPRLGNNPLVIAVPRGSEPPVVLDMALSQYSFGKLSTYASRQEPLPVPGGYDQEGNLSTDAAEIMASQRGLPIGFWKGSGLSLVLDVLLTALSGGRSTAAITQSGAEYGVSQCFIAIRQPELHTSLIEEILRYTKSDGEGQPSGKVFYPGEQSLATRHDNLLHGIPVQEDIWQQVLEM</sequence>
<reference evidence="2 3" key="1">
    <citation type="submission" date="2019-06" db="EMBL/GenBank/DDBJ databases">
        <authorList>
            <person name="Srinivasan S."/>
        </authorList>
    </citation>
    <scope>NUCLEOTIDE SEQUENCE [LARGE SCALE GENOMIC DNA]</scope>
    <source>
        <strain evidence="2 3">17J68-5</strain>
    </source>
</reference>
<evidence type="ECO:0000313" key="2">
    <source>
        <dbReference type="EMBL" id="QDA61062.1"/>
    </source>
</evidence>
<keyword evidence="3" id="KW-1185">Reference proteome</keyword>
<keyword evidence="1 2" id="KW-0560">Oxidoreductase</keyword>
<evidence type="ECO:0000256" key="1">
    <source>
        <dbReference type="ARBA" id="ARBA00023002"/>
    </source>
</evidence>
<gene>
    <name evidence="2" type="ORF">FHG12_13530</name>
</gene>
<dbReference type="InterPro" id="IPR043143">
    <property type="entry name" value="Mal/L-sulf/L-lact_DH-like_NADP"/>
</dbReference>
<dbReference type="RefSeq" id="WP_139516236.1">
    <property type="nucleotide sequence ID" value="NZ_CP040896.1"/>
</dbReference>
<dbReference type="Gene3D" id="3.30.1370.60">
    <property type="entry name" value="Hypothetical oxidoreductase yiak, domain 2"/>
    <property type="match status" value="1"/>
</dbReference>
<protein>
    <submittedName>
        <fullName evidence="2">3-dehydro-L-gulonate 2-dehydrogenase</fullName>
        <ecNumber evidence="2">1.1.1.130</ecNumber>
    </submittedName>
</protein>
<dbReference type="OrthoDB" id="9769447at2"/>